<feature type="compositionally biased region" description="Polar residues" evidence="1">
    <location>
        <begin position="351"/>
        <end position="364"/>
    </location>
</feature>
<accession>A0ABR3V4F9</accession>
<feature type="transmembrane region" description="Helical" evidence="2">
    <location>
        <begin position="703"/>
        <end position="725"/>
    </location>
</feature>
<feature type="region of interest" description="Disordered" evidence="1">
    <location>
        <begin position="39"/>
        <end position="90"/>
    </location>
</feature>
<evidence type="ECO:0000256" key="2">
    <source>
        <dbReference type="SAM" id="Phobius"/>
    </source>
</evidence>
<dbReference type="EMBL" id="JAZGSY010000385">
    <property type="protein sequence ID" value="KAL1836640.1"/>
    <property type="molecule type" value="Genomic_DNA"/>
</dbReference>
<keyword evidence="4" id="KW-1185">Reference proteome</keyword>
<feature type="compositionally biased region" description="Low complexity" evidence="1">
    <location>
        <begin position="340"/>
        <end position="350"/>
    </location>
</feature>
<feature type="region of interest" description="Disordered" evidence="1">
    <location>
        <begin position="340"/>
        <end position="364"/>
    </location>
</feature>
<feature type="compositionally biased region" description="Acidic residues" evidence="1">
    <location>
        <begin position="280"/>
        <end position="291"/>
    </location>
</feature>
<comment type="caution">
    <text evidence="3">The sequence shown here is derived from an EMBL/GenBank/DDBJ whole genome shotgun (WGS) entry which is preliminary data.</text>
</comment>
<evidence type="ECO:0000313" key="4">
    <source>
        <dbReference type="Proteomes" id="UP001583172"/>
    </source>
</evidence>
<proteinExistence type="predicted"/>
<evidence type="ECO:0000256" key="1">
    <source>
        <dbReference type="SAM" id="MobiDB-lite"/>
    </source>
</evidence>
<evidence type="ECO:0000313" key="3">
    <source>
        <dbReference type="EMBL" id="KAL1836640.1"/>
    </source>
</evidence>
<keyword evidence="2" id="KW-0812">Transmembrane</keyword>
<dbReference type="Proteomes" id="UP001583172">
    <property type="component" value="Unassembled WGS sequence"/>
</dbReference>
<name>A0ABR3V4F9_HUMIN</name>
<protein>
    <submittedName>
        <fullName evidence="3">Uncharacterized protein</fullName>
    </submittedName>
</protein>
<gene>
    <name evidence="3" type="ORF">VTJ49DRAFT_4827</name>
</gene>
<feature type="region of interest" description="Disordered" evidence="1">
    <location>
        <begin position="278"/>
        <end position="311"/>
    </location>
</feature>
<feature type="compositionally biased region" description="Low complexity" evidence="1">
    <location>
        <begin position="66"/>
        <end position="77"/>
    </location>
</feature>
<sequence length="797" mass="86621">MAEMISTVTNTAVTVENTAEITLEGAPNDSLPALAEVPRLQAASESSRSAPGAAIRPSTTLADVRATPTTTALPPVTKQQPPPHQTAATTSAAVVSVPLTPRERVRMLVFASQLNLQADRTADFTDEELEALAAFQEAYDAHRLEMFGGRPTPNVTISLVALRPNDRGARLPSTTTSICIKGRLSDHDIKTFHAYMSQKSIRRLYSPLRLSYDYSPIRRPADEEHYLLCDEMPLVTLCGVRLETHLKDKPSCKWTSTIGGVIRVGDKLYAMTCLHMPDDSSSDGDNEDPDNDGTASTSTLVGGDYDDDVEPALILDPQSQPTLVDDGWSNSPVVGGSQAIGGSASHAGSSQTSFARSGHGNTTKRWVSGLRTSELRANPNDGNDWRLIPLENHQCFPNIFDGPNKRFITNHLDSDKPSKRRVIIFAGFGGTLRGTLLSSPAFLSIRGGPSTKVWSVVLNQNTNVQMGDSGAWVIDDEGLWVGMVTAASGDGSVYVVPAHEQLRDIARRSAQSDVALPSPLRCYLTLATGPLSFIDRLEFASDALSSEALLSSASGDGEYTGLVALTLAMAKRSIPHLESHLAEILLLAHYHRRSLPERLKARDIPDLHTIPPESRKVLEALRSLYKGLVNGNLRAETQNALRPRRVDNQEKRLELSKDAIDLVDSFVTSPIAALAGGVAVYVFQNHQPNLQLEDTFRVGAFTGVSLAAPLVLLRILYFITAWAIDTFGRSRRLKRRWLYRIGSVALVPLSFLRTSFAVFIVSRYLLPVDESGVFPASFPRSLDASVTTMGPVLTALD</sequence>
<keyword evidence="2" id="KW-0472">Membrane</keyword>
<organism evidence="3 4">
    <name type="scientific">Humicola insolens</name>
    <name type="common">Soft-rot fungus</name>
    <dbReference type="NCBI Taxonomy" id="85995"/>
    <lineage>
        <taxon>Eukaryota</taxon>
        <taxon>Fungi</taxon>
        <taxon>Dikarya</taxon>
        <taxon>Ascomycota</taxon>
        <taxon>Pezizomycotina</taxon>
        <taxon>Sordariomycetes</taxon>
        <taxon>Sordariomycetidae</taxon>
        <taxon>Sordariales</taxon>
        <taxon>Chaetomiaceae</taxon>
        <taxon>Mycothermus</taxon>
    </lineage>
</organism>
<feature type="transmembrane region" description="Helical" evidence="2">
    <location>
        <begin position="737"/>
        <end position="761"/>
    </location>
</feature>
<keyword evidence="2" id="KW-1133">Transmembrane helix</keyword>
<reference evidence="3 4" key="1">
    <citation type="journal article" date="2024" name="Commun. Biol.">
        <title>Comparative genomic analysis of thermophilic fungi reveals convergent evolutionary adaptations and gene losses.</title>
        <authorList>
            <person name="Steindorff A.S."/>
            <person name="Aguilar-Pontes M.V."/>
            <person name="Robinson A.J."/>
            <person name="Andreopoulos B."/>
            <person name="LaButti K."/>
            <person name="Kuo A."/>
            <person name="Mondo S."/>
            <person name="Riley R."/>
            <person name="Otillar R."/>
            <person name="Haridas S."/>
            <person name="Lipzen A."/>
            <person name="Grimwood J."/>
            <person name="Schmutz J."/>
            <person name="Clum A."/>
            <person name="Reid I.D."/>
            <person name="Moisan M.C."/>
            <person name="Butler G."/>
            <person name="Nguyen T.T.M."/>
            <person name="Dewar K."/>
            <person name="Conant G."/>
            <person name="Drula E."/>
            <person name="Henrissat B."/>
            <person name="Hansel C."/>
            <person name="Singer S."/>
            <person name="Hutchinson M.I."/>
            <person name="de Vries R.P."/>
            <person name="Natvig D.O."/>
            <person name="Powell A.J."/>
            <person name="Tsang A."/>
            <person name="Grigoriev I.V."/>
        </authorList>
    </citation>
    <scope>NUCLEOTIDE SEQUENCE [LARGE SCALE GENOMIC DNA]</scope>
    <source>
        <strain evidence="3 4">CBS 620.91</strain>
    </source>
</reference>